<keyword evidence="1" id="KW-1133">Transmembrane helix</keyword>
<dbReference type="Proteomes" id="UP000199076">
    <property type="component" value="Unassembled WGS sequence"/>
</dbReference>
<evidence type="ECO:0000256" key="1">
    <source>
        <dbReference type="SAM" id="Phobius"/>
    </source>
</evidence>
<sequence length="110" mass="12072">MAGHAQVTDASAFSKKSHGKQVLFSILTLGLYTIYWTYSTAKQLDKGTNQSLTPILAIIPFANLISLWQISSAAEAITDQGKTVRFVLFLFFAPLSWYWVQAGLNDAAAN</sequence>
<name>A0A1G7RLG9_9EURY</name>
<protein>
    <submittedName>
        <fullName evidence="2">Uncharacterized protein</fullName>
    </submittedName>
</protein>
<keyword evidence="1" id="KW-0812">Transmembrane</keyword>
<dbReference type="OrthoDB" id="233230at2157"/>
<feature type="transmembrane region" description="Helical" evidence="1">
    <location>
        <begin position="21"/>
        <end position="39"/>
    </location>
</feature>
<organism evidence="2 3">
    <name type="scientific">Halorientalis regularis</name>
    <dbReference type="NCBI Taxonomy" id="660518"/>
    <lineage>
        <taxon>Archaea</taxon>
        <taxon>Methanobacteriati</taxon>
        <taxon>Methanobacteriota</taxon>
        <taxon>Stenosarchaea group</taxon>
        <taxon>Halobacteria</taxon>
        <taxon>Halobacteriales</taxon>
        <taxon>Haloarculaceae</taxon>
        <taxon>Halorientalis</taxon>
    </lineage>
</organism>
<reference evidence="3" key="1">
    <citation type="submission" date="2016-10" db="EMBL/GenBank/DDBJ databases">
        <authorList>
            <person name="Varghese N."/>
            <person name="Submissions S."/>
        </authorList>
    </citation>
    <scope>NUCLEOTIDE SEQUENCE [LARGE SCALE GENOMIC DNA]</scope>
    <source>
        <strain evidence="3">IBRC-M 10760</strain>
    </source>
</reference>
<feature type="transmembrane region" description="Helical" evidence="1">
    <location>
        <begin position="51"/>
        <end position="71"/>
    </location>
</feature>
<evidence type="ECO:0000313" key="3">
    <source>
        <dbReference type="Proteomes" id="UP000199076"/>
    </source>
</evidence>
<keyword evidence="1" id="KW-0472">Membrane</keyword>
<accession>A0A1G7RLG9</accession>
<evidence type="ECO:0000313" key="2">
    <source>
        <dbReference type="EMBL" id="SDG11572.1"/>
    </source>
</evidence>
<feature type="transmembrane region" description="Helical" evidence="1">
    <location>
        <begin position="83"/>
        <end position="100"/>
    </location>
</feature>
<keyword evidence="3" id="KW-1185">Reference proteome</keyword>
<dbReference type="EMBL" id="FNBK01000015">
    <property type="protein sequence ID" value="SDG11572.1"/>
    <property type="molecule type" value="Genomic_DNA"/>
</dbReference>
<gene>
    <name evidence="2" type="ORF">SAMN05216218_11583</name>
</gene>
<proteinExistence type="predicted"/>
<dbReference type="RefSeq" id="WP_092694543.1">
    <property type="nucleotide sequence ID" value="NZ_FNBK01000015.1"/>
</dbReference>
<dbReference type="AlphaFoldDB" id="A0A1G7RLG9"/>